<dbReference type="PANTHER" id="PTHR23317:SF76">
    <property type="entry name" value="LD20667P"/>
    <property type="match status" value="1"/>
</dbReference>
<feature type="compositionally biased region" description="Polar residues" evidence="3">
    <location>
        <begin position="391"/>
        <end position="407"/>
    </location>
</feature>
<dbReference type="PANTHER" id="PTHR23317">
    <property type="entry name" value="DEDICATOR OF CYTOKINESIS DOCK"/>
    <property type="match status" value="1"/>
</dbReference>
<evidence type="ECO:0000256" key="3">
    <source>
        <dbReference type="SAM" id="MobiDB-lite"/>
    </source>
</evidence>
<dbReference type="Pfam" id="PF06920">
    <property type="entry name" value="DHR-2_Lobe_A"/>
    <property type="match status" value="1"/>
</dbReference>
<gene>
    <name evidence="5" type="ORF">Fcan01_18464</name>
</gene>
<organism evidence="5 6">
    <name type="scientific">Folsomia candida</name>
    <name type="common">Springtail</name>
    <dbReference type="NCBI Taxonomy" id="158441"/>
    <lineage>
        <taxon>Eukaryota</taxon>
        <taxon>Metazoa</taxon>
        <taxon>Ecdysozoa</taxon>
        <taxon>Arthropoda</taxon>
        <taxon>Hexapoda</taxon>
        <taxon>Collembola</taxon>
        <taxon>Entomobryomorpha</taxon>
        <taxon>Isotomoidea</taxon>
        <taxon>Isotomidae</taxon>
        <taxon>Proisotominae</taxon>
        <taxon>Folsomia</taxon>
    </lineage>
</organism>
<reference evidence="5 6" key="1">
    <citation type="submission" date="2015-12" db="EMBL/GenBank/DDBJ databases">
        <title>The genome of Folsomia candida.</title>
        <authorList>
            <person name="Faddeeva A."/>
            <person name="Derks M.F."/>
            <person name="Anvar Y."/>
            <person name="Smit S."/>
            <person name="Van Straalen N."/>
            <person name="Roelofs D."/>
        </authorList>
    </citation>
    <scope>NUCLEOTIDE SEQUENCE [LARGE SCALE GENOMIC DNA]</scope>
    <source>
        <strain evidence="5 6">VU population</strain>
        <tissue evidence="5">Whole body</tissue>
    </source>
</reference>
<dbReference type="InterPro" id="IPR043162">
    <property type="entry name" value="DOCK_C_lobe_C"/>
</dbReference>
<dbReference type="OrthoDB" id="47328at2759"/>
<evidence type="ECO:0000313" key="6">
    <source>
        <dbReference type="Proteomes" id="UP000198287"/>
    </source>
</evidence>
<accession>A0A226DMJ5</accession>
<dbReference type="InterPro" id="IPR046769">
    <property type="entry name" value="DOCKER_Lobe_A"/>
</dbReference>
<dbReference type="InterPro" id="IPR043161">
    <property type="entry name" value="DOCK_C_lobe_A"/>
</dbReference>
<dbReference type="PROSITE" id="PS51651">
    <property type="entry name" value="DOCKER"/>
    <property type="match status" value="1"/>
</dbReference>
<name>A0A226DMJ5_FOLCA</name>
<feature type="domain" description="DOCKER" evidence="4">
    <location>
        <begin position="819"/>
        <end position="1233"/>
    </location>
</feature>
<feature type="region of interest" description="Disordered" evidence="3">
    <location>
        <begin position="391"/>
        <end position="431"/>
    </location>
</feature>
<dbReference type="STRING" id="158441.A0A226DMJ5"/>
<dbReference type="AlphaFoldDB" id="A0A226DMJ5"/>
<dbReference type="Pfam" id="PF20422">
    <property type="entry name" value="DHR-2_Lobe_B"/>
    <property type="match status" value="1"/>
</dbReference>
<dbReference type="InterPro" id="IPR027357">
    <property type="entry name" value="DOCKER_dom"/>
</dbReference>
<dbReference type="GO" id="GO:0007264">
    <property type="term" value="P:small GTPase-mediated signal transduction"/>
    <property type="evidence" value="ECO:0007669"/>
    <property type="project" value="InterPro"/>
</dbReference>
<dbReference type="InterPro" id="IPR026791">
    <property type="entry name" value="DOCK"/>
</dbReference>
<sequence>MKGMRFLKIAESVVHKSAFGYFLNDTLIDAWIDLFETGDGATIASSLEHSRNLFSMIVKSIAVQGIKSPANPEESKLVKLVQLFTSEIVHRCQSGDQTLSRGANENEIAFISALLSVVSQRHVVFAAINAYLACFGPGDSHKVQDFKFNMLQSLVEHPLFLELNSAEGDEEYTRLEHCLWCKRHFLAATVMKQCRSGLGEVTNVRCQALKVIMIGLARHESCDSTHPMWIPWLRVVCDNLHRITKVVNHSSRCSSVSTVLSATTSTLVHQALIKSISGQNHEGHNHGASCSQHSREGSQISNTINLSTITPRHPLLGTESSRSSSLSLNVPNGVSPSISQNSSMVNINAIGNGESISAGDRLSVDRMSFGSVNNCDYLDAISAIKTSNPAASTIVPSTTGGSDTDTIVNEGGSNGSGETQSEGDPDSQSMKRVANATIGDADKSNIVQRRYDRLADDETRPLLVGGLYILKKMGNDRLRIFWNRSSTQERASLLQMVLLACVQFTNARKNSTITKTKIVGISVPPPTMPPSPRSAVPNKKWSSLPSKTTEESAVDGNPVEMTSPSRKTSNTSPFDSFNEWKTLNTETTFVCIDTLSNLCSACKGEDNEMREVIRTSLNVAKAAEDTRAMLSTLQNLAQVEELAAIVFAKGNEDLTHQLFCELLTGFGTSYLIHICVLILGKLFMNDPNRTTSQSLFAISSLSLDQVFVHNFRKALNLLERNMSVNDRSSFMLSITEKLSFIDVSEADGTTYSKANTLVLSGSQPVSNGIIKNKLMRTVSTTALDLSNRLSTVMNSLWVLKACTNEYRIPEVYLKLANSYAYYAKGRLRIETFDSLKSEHLNKKKYSEALMCELHVAARLARQTTTSAEIKRVMLGISRNLRDEFEEEADDNQEEADYTEELIDRMEQCVHLCEKSERYEVMLEVYRMLVDIQESTSDHAALEHYYTQMARACGLIQKKRERFHGTYYRVAFYRPKKQCTSRPMEVFIYKEPNVTSLMEICGKVETAENVIIISGEVDQLPDDDHIYATITHVSPLPSSSPRRKLWSEDFRRHQNISKFTYDTPFAVKSHDKISIDNKAAVHQQWKRRTTVTTEYTFPAVVSRLRVVESTEEDLSPIIVAIDDMQRRVLELRSEFNSGCIKRIQLRLQGSISVQVNQGPLAYVRAFLEKENEYPASDIHKLKAIYRDFVECCRELLIKNAAMILPEQVDYQTQLETDYVRLCQVLNPYIGLGHLELGVNRMSRASVSSY</sequence>
<feature type="compositionally biased region" description="Polar residues" evidence="3">
    <location>
        <begin position="416"/>
        <end position="430"/>
    </location>
</feature>
<protein>
    <submittedName>
        <fullName evidence="5">Dedicator of cytokinesis protein 9</fullName>
    </submittedName>
</protein>
<feature type="region of interest" description="Disordered" evidence="3">
    <location>
        <begin position="524"/>
        <end position="573"/>
    </location>
</feature>
<feature type="compositionally biased region" description="Polar residues" evidence="3">
    <location>
        <begin position="560"/>
        <end position="573"/>
    </location>
</feature>
<dbReference type="Proteomes" id="UP000198287">
    <property type="component" value="Unassembled WGS sequence"/>
</dbReference>
<evidence type="ECO:0000256" key="1">
    <source>
        <dbReference type="ARBA" id="ARBA00022658"/>
    </source>
</evidence>
<dbReference type="Gene3D" id="1.20.58.740">
    <property type="match status" value="1"/>
</dbReference>
<evidence type="ECO:0000259" key="4">
    <source>
        <dbReference type="PROSITE" id="PS51651"/>
    </source>
</evidence>
<comment type="caution">
    <text evidence="5">The sequence shown here is derived from an EMBL/GenBank/DDBJ whole genome shotgun (WGS) entry which is preliminary data.</text>
</comment>
<comment type="similarity">
    <text evidence="2">Belongs to the DOCK family.</text>
</comment>
<keyword evidence="6" id="KW-1185">Reference proteome</keyword>
<dbReference type="InterPro" id="IPR046770">
    <property type="entry name" value="DOCKER_Lobe_B"/>
</dbReference>
<dbReference type="EMBL" id="LNIX01000014">
    <property type="protein sequence ID" value="OXA46765.1"/>
    <property type="molecule type" value="Genomic_DNA"/>
</dbReference>
<evidence type="ECO:0000256" key="2">
    <source>
        <dbReference type="PROSITE-ProRule" id="PRU00984"/>
    </source>
</evidence>
<dbReference type="InterPro" id="IPR046773">
    <property type="entry name" value="DOCKER_Lobe_C"/>
</dbReference>
<evidence type="ECO:0000313" key="5">
    <source>
        <dbReference type="EMBL" id="OXA46765.1"/>
    </source>
</evidence>
<dbReference type="Gene3D" id="1.25.40.410">
    <property type="match status" value="1"/>
</dbReference>
<proteinExistence type="inferred from homology"/>
<dbReference type="GO" id="GO:0005085">
    <property type="term" value="F:guanyl-nucleotide exchange factor activity"/>
    <property type="evidence" value="ECO:0007669"/>
    <property type="project" value="UniProtKB-KW"/>
</dbReference>
<keyword evidence="1" id="KW-0344">Guanine-nucleotide releasing factor</keyword>
<dbReference type="Pfam" id="PF20421">
    <property type="entry name" value="DHR-2_Lobe_C"/>
    <property type="match status" value="1"/>
</dbReference>